<organism evidence="1 2">
    <name type="scientific">Lyophyllum shimeji</name>
    <name type="common">Hon-shimeji</name>
    <name type="synonym">Tricholoma shimeji</name>
    <dbReference type="NCBI Taxonomy" id="47721"/>
    <lineage>
        <taxon>Eukaryota</taxon>
        <taxon>Fungi</taxon>
        <taxon>Dikarya</taxon>
        <taxon>Basidiomycota</taxon>
        <taxon>Agaricomycotina</taxon>
        <taxon>Agaricomycetes</taxon>
        <taxon>Agaricomycetidae</taxon>
        <taxon>Agaricales</taxon>
        <taxon>Tricholomatineae</taxon>
        <taxon>Lyophyllaceae</taxon>
        <taxon>Lyophyllum</taxon>
    </lineage>
</organism>
<reference evidence="1" key="1">
    <citation type="submission" date="2022-07" db="EMBL/GenBank/DDBJ databases">
        <title>The genome of Lyophyllum shimeji provides insight into the initial evolution of ectomycorrhizal fungal genome.</title>
        <authorList>
            <person name="Kobayashi Y."/>
            <person name="Shibata T."/>
            <person name="Hirakawa H."/>
            <person name="Shigenobu S."/>
            <person name="Nishiyama T."/>
            <person name="Yamada A."/>
            <person name="Hasebe M."/>
            <person name="Kawaguchi M."/>
        </authorList>
    </citation>
    <scope>NUCLEOTIDE SEQUENCE</scope>
    <source>
        <strain evidence="1">AT787</strain>
    </source>
</reference>
<name>A0A9P3PP55_LYOSH</name>
<keyword evidence="2" id="KW-1185">Reference proteome</keyword>
<dbReference type="OrthoDB" id="6499973at2759"/>
<sequence length="192" mass="21793">MTSLRKRGATSRPTFVENFESAEALRRTRLTHRPRQRGTEILSYLRVPFAWMSRFRLNFDTETLVYEPASKACHGVAEALDAEAVVQTLASQEVTFPEGGWRAWSVVFGVWLNQFVTLGYTNAHGVYNDFYVREYLSNYPSSQISWIGSVQLFIVVSAGVVTGRAFDVGYFYHLMISGNTIRSSLPKAWDSE</sequence>
<accession>A0A9P3PP55</accession>
<dbReference type="EMBL" id="BRPK01000006">
    <property type="protein sequence ID" value="GLB39003.1"/>
    <property type="molecule type" value="Genomic_DNA"/>
</dbReference>
<evidence type="ECO:0000313" key="1">
    <source>
        <dbReference type="EMBL" id="GLB39003.1"/>
    </source>
</evidence>
<protein>
    <submittedName>
        <fullName evidence="1">Major facilitator superfamily protein</fullName>
    </submittedName>
</protein>
<dbReference type="AlphaFoldDB" id="A0A9P3PP55"/>
<dbReference type="InterPro" id="IPR036259">
    <property type="entry name" value="MFS_trans_sf"/>
</dbReference>
<proteinExistence type="predicted"/>
<dbReference type="Proteomes" id="UP001063166">
    <property type="component" value="Unassembled WGS sequence"/>
</dbReference>
<evidence type="ECO:0000313" key="2">
    <source>
        <dbReference type="Proteomes" id="UP001063166"/>
    </source>
</evidence>
<dbReference type="SUPFAM" id="SSF103473">
    <property type="entry name" value="MFS general substrate transporter"/>
    <property type="match status" value="1"/>
</dbReference>
<comment type="caution">
    <text evidence="1">The sequence shown here is derived from an EMBL/GenBank/DDBJ whole genome shotgun (WGS) entry which is preliminary data.</text>
</comment>
<gene>
    <name evidence="1" type="ORF">LshimejAT787_0601650</name>
</gene>